<dbReference type="AlphaFoldDB" id="A0A1M5ID72"/>
<dbReference type="InterPro" id="IPR029044">
    <property type="entry name" value="Nucleotide-diphossugar_trans"/>
</dbReference>
<evidence type="ECO:0000313" key="2">
    <source>
        <dbReference type="Proteomes" id="UP000184041"/>
    </source>
</evidence>
<organism evidence="1 2">
    <name type="scientific">Fodinibius roseus</name>
    <dbReference type="NCBI Taxonomy" id="1194090"/>
    <lineage>
        <taxon>Bacteria</taxon>
        <taxon>Pseudomonadati</taxon>
        <taxon>Balneolota</taxon>
        <taxon>Balneolia</taxon>
        <taxon>Balneolales</taxon>
        <taxon>Balneolaceae</taxon>
        <taxon>Fodinibius</taxon>
    </lineage>
</organism>
<dbReference type="Proteomes" id="UP000184041">
    <property type="component" value="Unassembled WGS sequence"/>
</dbReference>
<dbReference type="Pfam" id="PF09837">
    <property type="entry name" value="DUF2064"/>
    <property type="match status" value="1"/>
</dbReference>
<dbReference type="EMBL" id="FQUS01000023">
    <property type="protein sequence ID" value="SHG26185.1"/>
    <property type="molecule type" value="Genomic_DNA"/>
</dbReference>
<protein>
    <recommendedName>
        <fullName evidence="3">Glycosyltransferase</fullName>
    </recommendedName>
</protein>
<evidence type="ECO:0008006" key="3">
    <source>
        <dbReference type="Google" id="ProtNLM"/>
    </source>
</evidence>
<dbReference type="PANTHER" id="PTHR36529">
    <property type="entry name" value="SLL1095 PROTEIN"/>
    <property type="match status" value="1"/>
</dbReference>
<dbReference type="NCBIfam" id="TIGR04282">
    <property type="entry name" value="glyco_like_cofC"/>
    <property type="match status" value="1"/>
</dbReference>
<dbReference type="PANTHER" id="PTHR36529:SF1">
    <property type="entry name" value="GLYCOSYLTRANSFERASE"/>
    <property type="match status" value="1"/>
</dbReference>
<dbReference type="STRING" id="1194090.SAMN05443144_1236"/>
<sequence>MGPTLLIFIKNPERGKVKTRLAETAGDDTALEVYQKLLRITQSVTDQMNIHREVWYSRFIEQNDIWSGGQYKKKRQRGKDLGGRMKLAFREAFARGSGRVVIIGSDCPGLRPPILRQAFRLLRDHKVVVGPARDGGYYLLGMKEFYPALFDRKKWSTSAVCEQTIQQLDEMKVSYRILPELNDIDTQQDLDQSKHLSV</sequence>
<accession>A0A1M5ID72</accession>
<reference evidence="1 2" key="1">
    <citation type="submission" date="2016-11" db="EMBL/GenBank/DDBJ databases">
        <authorList>
            <person name="Jaros S."/>
            <person name="Januszkiewicz K."/>
            <person name="Wedrychowicz H."/>
        </authorList>
    </citation>
    <scope>NUCLEOTIDE SEQUENCE [LARGE SCALE GENOMIC DNA]</scope>
    <source>
        <strain evidence="1 2">DSM 21986</strain>
    </source>
</reference>
<evidence type="ECO:0000313" key="1">
    <source>
        <dbReference type="EMBL" id="SHG26185.1"/>
    </source>
</evidence>
<dbReference type="InterPro" id="IPR018641">
    <property type="entry name" value="Trfase_1_rSAM/seldom-assoc"/>
</dbReference>
<proteinExistence type="predicted"/>
<dbReference type="Gene3D" id="3.90.550.10">
    <property type="entry name" value="Spore Coat Polysaccharide Biosynthesis Protein SpsA, Chain A"/>
    <property type="match status" value="1"/>
</dbReference>
<keyword evidence="2" id="KW-1185">Reference proteome</keyword>
<gene>
    <name evidence="1" type="ORF">SAMN05443144_1236</name>
</gene>
<name>A0A1M5ID72_9BACT</name>
<dbReference type="SUPFAM" id="SSF53448">
    <property type="entry name" value="Nucleotide-diphospho-sugar transferases"/>
    <property type="match status" value="1"/>
</dbReference>
<dbReference type="OrthoDB" id="9798250at2"/>